<dbReference type="GO" id="GO:0005634">
    <property type="term" value="C:nucleus"/>
    <property type="evidence" value="ECO:0007669"/>
    <property type="project" value="UniProtKB-SubCell"/>
</dbReference>
<dbReference type="Pfam" id="PF00583">
    <property type="entry name" value="Acetyltransf_1"/>
    <property type="match status" value="1"/>
</dbReference>
<evidence type="ECO:0000256" key="7">
    <source>
        <dbReference type="ARBA" id="ARBA00022679"/>
    </source>
</evidence>
<gene>
    <name evidence="14" type="ORF">BDY17DRAFT_291855</name>
</gene>
<evidence type="ECO:0000256" key="4">
    <source>
        <dbReference type="ARBA" id="ARBA00012950"/>
    </source>
</evidence>
<evidence type="ECO:0000256" key="9">
    <source>
        <dbReference type="ARBA" id="ARBA00023315"/>
    </source>
</evidence>
<keyword evidence="7 14" id="KW-0808">Transferase</keyword>
<feature type="region of interest" description="Disordered" evidence="12">
    <location>
        <begin position="1"/>
        <end position="33"/>
    </location>
</feature>
<dbReference type="PROSITE" id="PS51186">
    <property type="entry name" value="GNAT"/>
    <property type="match status" value="1"/>
</dbReference>
<dbReference type="EMBL" id="MU001632">
    <property type="protein sequence ID" value="KAF2486655.1"/>
    <property type="molecule type" value="Genomic_DNA"/>
</dbReference>
<feature type="compositionally biased region" description="Basic and acidic residues" evidence="12">
    <location>
        <begin position="10"/>
        <end position="23"/>
    </location>
</feature>
<evidence type="ECO:0000256" key="8">
    <source>
        <dbReference type="ARBA" id="ARBA00023242"/>
    </source>
</evidence>
<dbReference type="InterPro" id="IPR000182">
    <property type="entry name" value="GNAT_dom"/>
</dbReference>
<feature type="domain" description="N-acetyltransferase" evidence="13">
    <location>
        <begin position="76"/>
        <end position="236"/>
    </location>
</feature>
<evidence type="ECO:0000313" key="15">
    <source>
        <dbReference type="Proteomes" id="UP000799767"/>
    </source>
</evidence>
<dbReference type="CDD" id="cd04301">
    <property type="entry name" value="NAT_SF"/>
    <property type="match status" value="1"/>
</dbReference>
<comment type="catalytic activity">
    <reaction evidence="10">
        <text>N-terminal L-seryl-[histone H2A] + acetyl-CoA = N-terminal N(alpha)-acetyl-L-seryl-[histone H2A] + CoA + H(+)</text>
        <dbReference type="Rhea" id="RHEA:50600"/>
        <dbReference type="Rhea" id="RHEA-COMP:12742"/>
        <dbReference type="Rhea" id="RHEA-COMP:12744"/>
        <dbReference type="ChEBI" id="CHEBI:15378"/>
        <dbReference type="ChEBI" id="CHEBI:57287"/>
        <dbReference type="ChEBI" id="CHEBI:57288"/>
        <dbReference type="ChEBI" id="CHEBI:64738"/>
        <dbReference type="ChEBI" id="CHEBI:83690"/>
        <dbReference type="EC" id="2.3.1.257"/>
    </reaction>
</comment>
<dbReference type="EC" id="2.3.1.257" evidence="4"/>
<dbReference type="InterPro" id="IPR016181">
    <property type="entry name" value="Acyl_CoA_acyltransferase"/>
</dbReference>
<dbReference type="Gene3D" id="3.40.630.30">
    <property type="match status" value="1"/>
</dbReference>
<dbReference type="AlphaFoldDB" id="A0A6A6Q2Y5"/>
<evidence type="ECO:0000256" key="12">
    <source>
        <dbReference type="SAM" id="MobiDB-lite"/>
    </source>
</evidence>
<keyword evidence="9 14" id="KW-0012">Acyltransferase</keyword>
<dbReference type="PANTHER" id="PTHR20531:SF1">
    <property type="entry name" value="N-ALPHA-ACETYLTRANSFERASE 40"/>
    <property type="match status" value="1"/>
</dbReference>
<dbReference type="GeneID" id="54473729"/>
<name>A0A6A6Q2Y5_9PEZI</name>
<evidence type="ECO:0000313" key="14">
    <source>
        <dbReference type="EMBL" id="KAF2486655.1"/>
    </source>
</evidence>
<reference evidence="14" key="1">
    <citation type="journal article" date="2020" name="Stud. Mycol.">
        <title>101 Dothideomycetes genomes: a test case for predicting lifestyles and emergence of pathogens.</title>
        <authorList>
            <person name="Haridas S."/>
            <person name="Albert R."/>
            <person name="Binder M."/>
            <person name="Bloem J."/>
            <person name="Labutti K."/>
            <person name="Salamov A."/>
            <person name="Andreopoulos B."/>
            <person name="Baker S."/>
            <person name="Barry K."/>
            <person name="Bills G."/>
            <person name="Bluhm B."/>
            <person name="Cannon C."/>
            <person name="Castanera R."/>
            <person name="Culley D."/>
            <person name="Daum C."/>
            <person name="Ezra D."/>
            <person name="Gonzalez J."/>
            <person name="Henrissat B."/>
            <person name="Kuo A."/>
            <person name="Liang C."/>
            <person name="Lipzen A."/>
            <person name="Lutzoni F."/>
            <person name="Magnuson J."/>
            <person name="Mondo S."/>
            <person name="Nolan M."/>
            <person name="Ohm R."/>
            <person name="Pangilinan J."/>
            <person name="Park H.-J."/>
            <person name="Ramirez L."/>
            <person name="Alfaro M."/>
            <person name="Sun H."/>
            <person name="Tritt A."/>
            <person name="Yoshinaga Y."/>
            <person name="Zwiers L.-H."/>
            <person name="Turgeon B."/>
            <person name="Goodwin S."/>
            <person name="Spatafora J."/>
            <person name="Crous P."/>
            <person name="Grigoriev I."/>
        </authorList>
    </citation>
    <scope>NUCLEOTIDE SEQUENCE</scope>
    <source>
        <strain evidence="14">CBS 113389</strain>
    </source>
</reference>
<evidence type="ECO:0000259" key="13">
    <source>
        <dbReference type="PROSITE" id="PS51186"/>
    </source>
</evidence>
<evidence type="ECO:0000256" key="2">
    <source>
        <dbReference type="ARBA" id="ARBA00004496"/>
    </source>
</evidence>
<dbReference type="RefSeq" id="XP_033593224.1">
    <property type="nucleotide sequence ID" value="XM_033732727.1"/>
</dbReference>
<proteinExistence type="inferred from homology"/>
<dbReference type="Proteomes" id="UP000799767">
    <property type="component" value="Unassembled WGS sequence"/>
</dbReference>
<evidence type="ECO:0000256" key="6">
    <source>
        <dbReference type="ARBA" id="ARBA00022490"/>
    </source>
</evidence>
<accession>A0A6A6Q2Y5</accession>
<dbReference type="InterPro" id="IPR039949">
    <property type="entry name" value="NAA40"/>
</dbReference>
<comment type="subcellular location">
    <subcellularLocation>
        <location evidence="2">Cytoplasm</location>
    </subcellularLocation>
    <subcellularLocation>
        <location evidence="1">Nucleus</location>
    </subcellularLocation>
</comment>
<evidence type="ECO:0000256" key="1">
    <source>
        <dbReference type="ARBA" id="ARBA00004123"/>
    </source>
</evidence>
<dbReference type="SUPFAM" id="SSF55729">
    <property type="entry name" value="Acyl-CoA N-acyltransferases (Nat)"/>
    <property type="match status" value="1"/>
</dbReference>
<comment type="similarity">
    <text evidence="3">Belongs to the acetyltransferase family. NAA40 subfamily.</text>
</comment>
<evidence type="ECO:0000256" key="10">
    <source>
        <dbReference type="ARBA" id="ARBA00047821"/>
    </source>
</evidence>
<keyword evidence="15" id="KW-1185">Reference proteome</keyword>
<evidence type="ECO:0000256" key="5">
    <source>
        <dbReference type="ARBA" id="ARBA00015043"/>
    </source>
</evidence>
<dbReference type="GO" id="GO:0010485">
    <property type="term" value="F:histone H4 acetyltransferase activity"/>
    <property type="evidence" value="ECO:0007669"/>
    <property type="project" value="InterPro"/>
</dbReference>
<protein>
    <recommendedName>
        <fullName evidence="5">N-alpha-acetyltransferase 40</fullName>
        <ecNumber evidence="4">2.3.1.257</ecNumber>
    </recommendedName>
</protein>
<keyword evidence="8" id="KW-0539">Nucleus</keyword>
<dbReference type="GO" id="GO:0005737">
    <property type="term" value="C:cytoplasm"/>
    <property type="evidence" value="ECO:0007669"/>
    <property type="project" value="UniProtKB-SubCell"/>
</dbReference>
<dbReference type="PANTHER" id="PTHR20531">
    <property type="entry name" value="N-ALPHA-ACETYLTRANSFERASE 40"/>
    <property type="match status" value="1"/>
</dbReference>
<dbReference type="GO" id="GO:1990189">
    <property type="term" value="F:protein N-terminal-serine acetyltransferase activity"/>
    <property type="evidence" value="ECO:0007669"/>
    <property type="project" value="UniProtKB-EC"/>
</dbReference>
<evidence type="ECO:0000256" key="11">
    <source>
        <dbReference type="ARBA" id="ARBA00049524"/>
    </source>
</evidence>
<dbReference type="OrthoDB" id="424551at2759"/>
<dbReference type="GO" id="GO:0043998">
    <property type="term" value="F:histone H2A acetyltransferase activity"/>
    <property type="evidence" value="ECO:0007669"/>
    <property type="project" value="InterPro"/>
</dbReference>
<sequence length="237" mass="26624">MPKRNTVEANGEHHSTTTDDASRSKKSKAASDALIDAANSRPAQEFQSLYIKSERLIYSTRDDTRLNITFKASSQLTNDELDACLHLIDTTSRHDYEASSWGWHPRRKKREMKEAEMRYLLVHNASDETQAIQGFLSFMLTHDSTPSVPVVYVYEVHLAATWRGVGLGAHLMSIAESVAAEVGVEKIMLTCFCSNEKARAFYEGRGYAVDASSPEDRRTRGKVVKVDYVIMSKDVVK</sequence>
<comment type="catalytic activity">
    <reaction evidence="11">
        <text>N-terminal L-seryl-[histone H4] + acetyl-CoA = N-terminal N(alpha)-acetyl-L-seryl-[histone H4] + CoA + H(+)</text>
        <dbReference type="Rhea" id="RHEA:50596"/>
        <dbReference type="Rhea" id="RHEA-COMP:12740"/>
        <dbReference type="Rhea" id="RHEA-COMP:12743"/>
        <dbReference type="ChEBI" id="CHEBI:15378"/>
        <dbReference type="ChEBI" id="CHEBI:57287"/>
        <dbReference type="ChEBI" id="CHEBI:57288"/>
        <dbReference type="ChEBI" id="CHEBI:64738"/>
        <dbReference type="ChEBI" id="CHEBI:83690"/>
        <dbReference type="EC" id="2.3.1.257"/>
    </reaction>
</comment>
<organism evidence="14 15">
    <name type="scientific">Neohortaea acidophila</name>
    <dbReference type="NCBI Taxonomy" id="245834"/>
    <lineage>
        <taxon>Eukaryota</taxon>
        <taxon>Fungi</taxon>
        <taxon>Dikarya</taxon>
        <taxon>Ascomycota</taxon>
        <taxon>Pezizomycotina</taxon>
        <taxon>Dothideomycetes</taxon>
        <taxon>Dothideomycetidae</taxon>
        <taxon>Mycosphaerellales</taxon>
        <taxon>Teratosphaeriaceae</taxon>
        <taxon>Neohortaea</taxon>
    </lineage>
</organism>
<evidence type="ECO:0000256" key="3">
    <source>
        <dbReference type="ARBA" id="ARBA00008870"/>
    </source>
</evidence>
<keyword evidence="6" id="KW-0963">Cytoplasm</keyword>